<dbReference type="eggNOG" id="COG3177">
    <property type="taxonomic scope" value="Bacteria"/>
</dbReference>
<dbReference type="AlphaFoldDB" id="A0A031JUZ2"/>
<name>A0A031JUZ2_9SPHN</name>
<evidence type="ECO:0000313" key="1">
    <source>
        <dbReference type="EMBL" id="EZP80187.1"/>
    </source>
</evidence>
<accession>A0A031JUZ2</accession>
<dbReference type="STRING" id="158500.BES08_12105"/>
<dbReference type="Gene3D" id="1.10.10.10">
    <property type="entry name" value="Winged helix-like DNA-binding domain superfamily/Winged helix DNA-binding domain"/>
    <property type="match status" value="1"/>
</dbReference>
<dbReference type="InterPro" id="IPR036388">
    <property type="entry name" value="WH-like_DNA-bd_sf"/>
</dbReference>
<dbReference type="Proteomes" id="UP000024329">
    <property type="component" value="Unassembled WGS sequence"/>
</dbReference>
<comment type="caution">
    <text evidence="1">The sequence shown here is derived from an EMBL/GenBank/DDBJ whole genome shotgun (WGS) entry which is preliminary data.</text>
</comment>
<evidence type="ECO:0000313" key="2">
    <source>
        <dbReference type="Proteomes" id="UP000024329"/>
    </source>
</evidence>
<organism evidence="1 2">
    <name type="scientific">Novosphingobium resinovorum</name>
    <dbReference type="NCBI Taxonomy" id="158500"/>
    <lineage>
        <taxon>Bacteria</taxon>
        <taxon>Pseudomonadati</taxon>
        <taxon>Pseudomonadota</taxon>
        <taxon>Alphaproteobacteria</taxon>
        <taxon>Sphingomonadales</taxon>
        <taxon>Sphingomonadaceae</taxon>
        <taxon>Novosphingobium</taxon>
    </lineage>
</organism>
<sequence length="62" mass="6611">MMAEGSDGFAGGLSAHNYRTITDAATATRDLAELVELGALERVGERRYARYHPRIASSDGGV</sequence>
<reference evidence="1 2" key="1">
    <citation type="submission" date="2014-03" db="EMBL/GenBank/DDBJ databases">
        <title>Whole genome sequence of Novosphingobium resinovorum KF1.</title>
        <authorList>
            <person name="Gan H.M."/>
            <person name="Gan H.Y."/>
            <person name="Chew T.H."/>
            <person name="Savka M.A."/>
        </authorList>
    </citation>
    <scope>NUCLEOTIDE SEQUENCE [LARGE SCALE GENOMIC DNA]</scope>
    <source>
        <strain evidence="1 2">KF1</strain>
    </source>
</reference>
<dbReference type="PATRIC" id="fig|158500.4.peg.3675"/>
<dbReference type="EMBL" id="JFYZ01000018">
    <property type="protein sequence ID" value="EZP80187.1"/>
    <property type="molecule type" value="Genomic_DNA"/>
</dbReference>
<protein>
    <submittedName>
        <fullName evidence="1">Filamentation induced by cAMP protein fic</fullName>
    </submittedName>
</protein>
<proteinExistence type="predicted"/>
<gene>
    <name evidence="1" type="ORF">BV97_03601</name>
</gene>